<keyword evidence="9" id="KW-1133">Transmembrane helix</keyword>
<dbReference type="GO" id="GO:0004497">
    <property type="term" value="F:monooxygenase activity"/>
    <property type="evidence" value="ECO:0007669"/>
    <property type="project" value="UniProtKB-KW"/>
</dbReference>
<dbReference type="SUPFAM" id="SSF48264">
    <property type="entry name" value="Cytochrome P450"/>
    <property type="match status" value="1"/>
</dbReference>
<reference evidence="10 11" key="1">
    <citation type="journal article" date="2006" name="Nature">
        <title>Insights from the genome of the biotrophic fungal plant pathogen Ustilago maydis.</title>
        <authorList>
            <person name="Kamper J."/>
            <person name="Kahmann R."/>
            <person name="Bolker M."/>
            <person name="Ma L.J."/>
            <person name="Brefort T."/>
            <person name="Saville B.J."/>
            <person name="Banuett F."/>
            <person name="Kronstad J.W."/>
            <person name="Gold S.E."/>
            <person name="Muller O."/>
            <person name="Perlin M.H."/>
            <person name="Wosten H.A."/>
            <person name="de Vries R."/>
            <person name="Ruiz-Herrera J."/>
            <person name="Reynaga-Pena C.G."/>
            <person name="Snetselaar K."/>
            <person name="McCann M."/>
            <person name="Perez-Martin J."/>
            <person name="Feldbrugge M."/>
            <person name="Basse C.W."/>
            <person name="Steinberg G."/>
            <person name="Ibeas J.I."/>
            <person name="Holloman W."/>
            <person name="Guzman P."/>
            <person name="Farman M."/>
            <person name="Stajich J.E."/>
            <person name="Sentandreu R."/>
            <person name="Gonzalez-Prieto J.M."/>
            <person name="Kennell J.C."/>
            <person name="Molina L."/>
            <person name="Schirawski J."/>
            <person name="Mendoza-Mendoza A."/>
            <person name="Greilinger D."/>
            <person name="Munch K."/>
            <person name="Rossel N."/>
            <person name="Scherer M."/>
            <person name="Vranes M."/>
            <person name="Ladendorf O."/>
            <person name="Vincon V."/>
            <person name="Fuchs U."/>
            <person name="Sandrock B."/>
            <person name="Meng S."/>
            <person name="Ho E.C."/>
            <person name="Cahill M.J."/>
            <person name="Boyce K.J."/>
            <person name="Klose J."/>
            <person name="Klosterman S.J."/>
            <person name="Deelstra H.J."/>
            <person name="Ortiz-Castellanos L."/>
            <person name="Li W."/>
            <person name="Sanchez-Alonso P."/>
            <person name="Schreier P.H."/>
            <person name="Hauser-Hahn I."/>
            <person name="Vaupel M."/>
            <person name="Koopmann E."/>
            <person name="Friedrich G."/>
            <person name="Voss H."/>
            <person name="Schluter T."/>
            <person name="Margolis J."/>
            <person name="Platt D."/>
            <person name="Swimmer C."/>
            <person name="Gnirke A."/>
            <person name="Chen F."/>
            <person name="Vysotskaia V."/>
            <person name="Mannhaupt G."/>
            <person name="Guldener U."/>
            <person name="Munsterkotter M."/>
            <person name="Haase D."/>
            <person name="Oesterheld M."/>
            <person name="Mewes H.W."/>
            <person name="Mauceli E.W."/>
            <person name="DeCaprio D."/>
            <person name="Wade C.M."/>
            <person name="Butler J."/>
            <person name="Young S."/>
            <person name="Jaffe D.B."/>
            <person name="Calvo S."/>
            <person name="Nusbaum C."/>
            <person name="Galagan J."/>
            <person name="Birren B.W."/>
        </authorList>
    </citation>
    <scope>NUCLEOTIDE SEQUENCE [LARGE SCALE GENOMIC DNA]</scope>
    <source>
        <strain evidence="11">DSM 14603 / FGSC 9021 / UM521</strain>
    </source>
</reference>
<proteinExistence type="inferred from homology"/>
<accession>A0A0D1E1M6</accession>
<dbReference type="RefSeq" id="XP_011390022.1">
    <property type="nucleotide sequence ID" value="XM_011391720.1"/>
</dbReference>
<keyword evidence="3 6" id="KW-0479">Metal-binding</keyword>
<dbReference type="eggNOG" id="KOG0157">
    <property type="taxonomic scope" value="Eukaryota"/>
</dbReference>
<gene>
    <name evidence="10" type="ORF">UMAG_03597</name>
</gene>
<evidence type="ECO:0000313" key="11">
    <source>
        <dbReference type="Proteomes" id="UP000000561"/>
    </source>
</evidence>
<dbReference type="VEuPathDB" id="FungiDB:UMAG_03597"/>
<evidence type="ECO:0000313" key="10">
    <source>
        <dbReference type="EMBL" id="KIS68510.1"/>
    </source>
</evidence>
<name>A0A0D1E1M6_MYCMD</name>
<dbReference type="InterPro" id="IPR002401">
    <property type="entry name" value="Cyt_P450_E_grp-I"/>
</dbReference>
<evidence type="ECO:0000256" key="9">
    <source>
        <dbReference type="SAM" id="Phobius"/>
    </source>
</evidence>
<keyword evidence="9" id="KW-0472">Membrane</keyword>
<dbReference type="CDD" id="cd00302">
    <property type="entry name" value="cytochrome_P450"/>
    <property type="match status" value="1"/>
</dbReference>
<comment type="similarity">
    <text evidence="2 7">Belongs to the cytochrome P450 family.</text>
</comment>
<evidence type="ECO:0008006" key="12">
    <source>
        <dbReference type="Google" id="ProtNLM"/>
    </source>
</evidence>
<dbReference type="PHI-base" id="PHI:11415"/>
<comment type="cofactor">
    <cofactor evidence="1 6">
        <name>heme</name>
        <dbReference type="ChEBI" id="CHEBI:30413"/>
    </cofactor>
</comment>
<evidence type="ECO:0000256" key="8">
    <source>
        <dbReference type="SAM" id="MobiDB-lite"/>
    </source>
</evidence>
<dbReference type="InterPro" id="IPR001128">
    <property type="entry name" value="Cyt_P450"/>
</dbReference>
<feature type="binding site" description="axial binding residue" evidence="6">
    <location>
        <position position="467"/>
    </location>
    <ligand>
        <name>heme</name>
        <dbReference type="ChEBI" id="CHEBI:30413"/>
    </ligand>
    <ligandPart>
        <name>Fe</name>
        <dbReference type="ChEBI" id="CHEBI:18248"/>
    </ligandPart>
</feature>
<dbReference type="PANTHER" id="PTHR24286:SF228">
    <property type="entry name" value="C-22 STEROL DESATURASE ERG5"/>
    <property type="match status" value="1"/>
</dbReference>
<evidence type="ECO:0000256" key="6">
    <source>
        <dbReference type="PIRSR" id="PIRSR602401-1"/>
    </source>
</evidence>
<evidence type="ECO:0000256" key="3">
    <source>
        <dbReference type="ARBA" id="ARBA00022723"/>
    </source>
</evidence>
<dbReference type="GO" id="GO:0016491">
    <property type="term" value="F:oxidoreductase activity"/>
    <property type="evidence" value="ECO:0000318"/>
    <property type="project" value="GO_Central"/>
</dbReference>
<evidence type="ECO:0000256" key="7">
    <source>
        <dbReference type="RuleBase" id="RU000461"/>
    </source>
</evidence>
<protein>
    <recommendedName>
        <fullName evidence="12">Cytochrome P450</fullName>
    </recommendedName>
</protein>
<sequence>MRSSDVFSISTEGTLIASPIFWTVAAILASLFVYTLLLPPASLYRSSPVEPYRSSLLPGLGPITLYSQRNTFLRTVFGDPETWDTTPPKKHGLRLNSRGHILTVINDVRADAKTFFNDRGLNFNQGYEVMFAGVPQLPSWLAPTAPADDAGTEGFVMNLKQAIGGERLSQTIPDIIRCIVQNFESYPRQNGKLDVHKTIYPLVFQISVLLIGLQEHARDINAVKALERPFWEFADNTGFMATHFPLLPWPSTVRKWIGAIKMSAEIRKTLQQRKNEGRRENDYVQEMIDRGASARSIEDFVMGGLFAAIINSTGIAAYLLIFLCSRPDLRDRVRRELDDIFRKSAKDRGDDYDSLSLQEKLSRVPIHVWEGEMPIYQTVFDETLRILLISLIFRRKLVTSSKVTHGETKISNDSIRNREFVSFWLAAAHRNSNIYKNPLEFDPERFARGEGKREGEFVPWGAGRHICLGMRFAKLEIRAVHAAFLLNFPDTRTTDRTGTPYPAHHVPLPDQESEHRRYPTKPVALTYTVNPLAK</sequence>
<dbReference type="InterPro" id="IPR036396">
    <property type="entry name" value="Cyt_P450_sf"/>
</dbReference>
<evidence type="ECO:0000256" key="1">
    <source>
        <dbReference type="ARBA" id="ARBA00001971"/>
    </source>
</evidence>
<dbReference type="Proteomes" id="UP000000561">
    <property type="component" value="Chromosome 9"/>
</dbReference>
<feature type="transmembrane region" description="Helical" evidence="9">
    <location>
        <begin position="300"/>
        <end position="323"/>
    </location>
</feature>
<dbReference type="OMA" id="VARHPCL"/>
<keyword evidence="6 7" id="KW-0349">Heme</keyword>
<evidence type="ECO:0000256" key="2">
    <source>
        <dbReference type="ARBA" id="ARBA00010617"/>
    </source>
</evidence>
<dbReference type="GO" id="GO:0005506">
    <property type="term" value="F:iron ion binding"/>
    <property type="evidence" value="ECO:0007669"/>
    <property type="project" value="InterPro"/>
</dbReference>
<dbReference type="KEGG" id="uma:UMAG_03597"/>
<feature type="region of interest" description="Disordered" evidence="8">
    <location>
        <begin position="496"/>
        <end position="517"/>
    </location>
</feature>
<dbReference type="InParanoid" id="A0A0D1E1M6"/>
<dbReference type="InterPro" id="IPR017972">
    <property type="entry name" value="Cyt_P450_CS"/>
</dbReference>
<evidence type="ECO:0000256" key="5">
    <source>
        <dbReference type="ARBA" id="ARBA00023004"/>
    </source>
</evidence>
<feature type="transmembrane region" description="Helical" evidence="9">
    <location>
        <begin position="20"/>
        <end position="38"/>
    </location>
</feature>
<dbReference type="PRINTS" id="PR00463">
    <property type="entry name" value="EP450I"/>
</dbReference>
<organism evidence="10 11">
    <name type="scientific">Mycosarcoma maydis</name>
    <name type="common">Corn smut fungus</name>
    <name type="synonym">Ustilago maydis</name>
    <dbReference type="NCBI Taxonomy" id="5270"/>
    <lineage>
        <taxon>Eukaryota</taxon>
        <taxon>Fungi</taxon>
        <taxon>Dikarya</taxon>
        <taxon>Basidiomycota</taxon>
        <taxon>Ustilaginomycotina</taxon>
        <taxon>Ustilaginomycetes</taxon>
        <taxon>Ustilaginales</taxon>
        <taxon>Ustilaginaceae</taxon>
        <taxon>Mycosarcoma</taxon>
    </lineage>
</organism>
<dbReference type="Gene3D" id="1.10.630.10">
    <property type="entry name" value="Cytochrome P450"/>
    <property type="match status" value="1"/>
</dbReference>
<dbReference type="GeneID" id="23564009"/>
<keyword evidence="11" id="KW-1185">Reference proteome</keyword>
<dbReference type="GO" id="GO:0016705">
    <property type="term" value="F:oxidoreductase activity, acting on paired donors, with incorporation or reduction of molecular oxygen"/>
    <property type="evidence" value="ECO:0007669"/>
    <property type="project" value="InterPro"/>
</dbReference>
<dbReference type="EMBL" id="CM003148">
    <property type="protein sequence ID" value="KIS68510.1"/>
    <property type="molecule type" value="Genomic_DNA"/>
</dbReference>
<dbReference type="PROSITE" id="PS00086">
    <property type="entry name" value="CYTOCHROME_P450"/>
    <property type="match status" value="1"/>
</dbReference>
<evidence type="ECO:0000256" key="4">
    <source>
        <dbReference type="ARBA" id="ARBA00023002"/>
    </source>
</evidence>
<dbReference type="PHI-base" id="PHI:11413"/>
<dbReference type="OrthoDB" id="1055148at2759"/>
<dbReference type="Pfam" id="PF00067">
    <property type="entry name" value="p450"/>
    <property type="match status" value="1"/>
</dbReference>
<dbReference type="PANTHER" id="PTHR24286">
    <property type="entry name" value="CYTOCHROME P450 26"/>
    <property type="match status" value="1"/>
</dbReference>
<dbReference type="PRINTS" id="PR00385">
    <property type="entry name" value="P450"/>
</dbReference>
<keyword evidence="5 6" id="KW-0408">Iron</keyword>
<dbReference type="STRING" id="237631.A0A0D1E1M6"/>
<keyword evidence="9" id="KW-0812">Transmembrane</keyword>
<keyword evidence="7" id="KW-0503">Monooxygenase</keyword>
<keyword evidence="4 7" id="KW-0560">Oxidoreductase</keyword>
<dbReference type="GO" id="GO:0020037">
    <property type="term" value="F:heme binding"/>
    <property type="evidence" value="ECO:0007669"/>
    <property type="project" value="InterPro"/>
</dbReference>
<dbReference type="AlphaFoldDB" id="A0A0D1E1M6"/>
<dbReference type="GO" id="GO:0006696">
    <property type="term" value="P:ergosterol biosynthetic process"/>
    <property type="evidence" value="ECO:0000318"/>
    <property type="project" value="GO_Central"/>
</dbReference>